<keyword evidence="1" id="KW-0472">Membrane</keyword>
<evidence type="ECO:0008006" key="4">
    <source>
        <dbReference type="Google" id="ProtNLM"/>
    </source>
</evidence>
<gene>
    <name evidence="2" type="ORF">BacF7301_13100</name>
</gene>
<dbReference type="PROSITE" id="PS51257">
    <property type="entry name" value="PROKAR_LIPOPROTEIN"/>
    <property type="match status" value="1"/>
</dbReference>
<feature type="transmembrane region" description="Helical" evidence="1">
    <location>
        <begin position="335"/>
        <end position="356"/>
    </location>
</feature>
<evidence type="ECO:0000256" key="1">
    <source>
        <dbReference type="SAM" id="Phobius"/>
    </source>
</evidence>
<accession>A0A6H0KNR8</accession>
<dbReference type="Proteomes" id="UP000501780">
    <property type="component" value="Chromosome"/>
</dbReference>
<keyword evidence="1" id="KW-0812">Transmembrane</keyword>
<reference evidence="2 3" key="1">
    <citation type="submission" date="2020-03" db="EMBL/GenBank/DDBJ databases">
        <title>Genomic analysis of Bacteroides faecium CBA7301.</title>
        <authorList>
            <person name="Kim J."/>
            <person name="Roh S.W."/>
        </authorList>
    </citation>
    <scope>NUCLEOTIDE SEQUENCE [LARGE SCALE GENOMIC DNA]</scope>
    <source>
        <strain evidence="2 3">CBA7301</strain>
    </source>
</reference>
<name>A0A6H0KNR8_9BACE</name>
<organism evidence="2 3">
    <name type="scientific">Bacteroides faecium</name>
    <dbReference type="NCBI Taxonomy" id="2715212"/>
    <lineage>
        <taxon>Bacteria</taxon>
        <taxon>Pseudomonadati</taxon>
        <taxon>Bacteroidota</taxon>
        <taxon>Bacteroidia</taxon>
        <taxon>Bacteroidales</taxon>
        <taxon>Bacteroidaceae</taxon>
        <taxon>Bacteroides</taxon>
    </lineage>
</organism>
<dbReference type="AlphaFoldDB" id="A0A6H0KNR8"/>
<sequence length="360" mass="41735">MKTNHLFIAALLLLGTASCGTNYRMTSQIGSDGSIYREVYARGDSAFIAGDKTHNPYMFQIDADWQVVKLDSAIKFNFWGEKENLNVKVCRKLPIVDGEYFSVTKGKEYMYPLAIPTERVKKSFRWFYTYYTYTATYKELMDKGPVPLSNYMNKEEQIIWFCGDNSAYNGLSGMELKDKLDGIESKFGEWYSRSQYEINWEVIRDFILAQGDTTNIHRLDESKEAVYKNHFSTQDTWGDAQIDVLCNIFDIINQTKYYSELYLKNKEAMNNMAEEKIKIAEVLYNSIQFELSMPGKLLSSNARTLNNNSAIWKIDGFRLLADNYTLNAESRVINYWAFGVTLLIILLILGAFVKLYRRTR</sequence>
<keyword evidence="1" id="KW-1133">Transmembrane helix</keyword>
<dbReference type="RefSeq" id="WP_167963446.1">
    <property type="nucleotide sequence ID" value="NZ_CP050831.1"/>
</dbReference>
<dbReference type="KEGG" id="bfc:BacF7301_13100"/>
<dbReference type="EMBL" id="CP050831">
    <property type="protein sequence ID" value="QIU95020.1"/>
    <property type="molecule type" value="Genomic_DNA"/>
</dbReference>
<proteinExistence type="predicted"/>
<evidence type="ECO:0000313" key="2">
    <source>
        <dbReference type="EMBL" id="QIU95020.1"/>
    </source>
</evidence>
<keyword evidence="3" id="KW-1185">Reference proteome</keyword>
<evidence type="ECO:0000313" key="3">
    <source>
        <dbReference type="Proteomes" id="UP000501780"/>
    </source>
</evidence>
<protein>
    <recommendedName>
        <fullName evidence="4">Transmembrane protein</fullName>
    </recommendedName>
</protein>